<dbReference type="PANTHER" id="PTHR11806:SF0">
    <property type="entry name" value="PROTEIN MTO1 HOMOLOG, MITOCHONDRIAL"/>
    <property type="match status" value="1"/>
</dbReference>
<keyword evidence="13" id="KW-1185">Reference proteome</keyword>
<dbReference type="Proteomes" id="UP000006462">
    <property type="component" value="Unassembled WGS sequence"/>
</dbReference>
<dbReference type="InterPro" id="IPR004416">
    <property type="entry name" value="MnmG"/>
</dbReference>
<dbReference type="InterPro" id="IPR002218">
    <property type="entry name" value="MnmG-rel"/>
</dbReference>
<dbReference type="SUPFAM" id="SSF51905">
    <property type="entry name" value="FAD/NAD(P)-binding domain"/>
    <property type="match status" value="1"/>
</dbReference>
<feature type="binding site" evidence="10">
    <location>
        <begin position="274"/>
        <end position="288"/>
    </location>
    <ligand>
        <name>NAD(+)</name>
        <dbReference type="ChEBI" id="CHEBI:57540"/>
    </ligand>
</feature>
<dbReference type="SMART" id="SM01228">
    <property type="entry name" value="GIDA_assoc_3"/>
    <property type="match status" value="1"/>
</dbReference>
<dbReference type="NCBIfam" id="TIGR00136">
    <property type="entry name" value="mnmG_gidA"/>
    <property type="match status" value="1"/>
</dbReference>
<dbReference type="EMBL" id="ADFP01000049">
    <property type="protein sequence ID" value="EFB91142.1"/>
    <property type="molecule type" value="Genomic_DNA"/>
</dbReference>
<dbReference type="Pfam" id="PF21680">
    <property type="entry name" value="GIDA_C_1st"/>
    <property type="match status" value="1"/>
</dbReference>
<accession>A0ABM9ZW11</accession>
<protein>
    <recommendedName>
        <fullName evidence="3 10">tRNA uridine 5-carboxymethylaminomethyl modification enzyme MnmG</fullName>
    </recommendedName>
    <alternativeName>
        <fullName evidence="9 10">Glucose-inhibited division protein A</fullName>
    </alternativeName>
</protein>
<feature type="binding site" evidence="10">
    <location>
        <begin position="15"/>
        <end position="20"/>
    </location>
    <ligand>
        <name>FAD</name>
        <dbReference type="ChEBI" id="CHEBI:57692"/>
    </ligand>
</feature>
<comment type="similarity">
    <text evidence="2 10">Belongs to the MnmG family.</text>
</comment>
<keyword evidence="7 10" id="KW-0520">NAD</keyword>
<keyword evidence="10" id="KW-0963">Cytoplasm</keyword>
<comment type="subcellular location">
    <subcellularLocation>
        <location evidence="10">Cytoplasm</location>
    </subcellularLocation>
</comment>
<evidence type="ECO:0000256" key="8">
    <source>
        <dbReference type="ARBA" id="ARBA00025948"/>
    </source>
</evidence>
<dbReference type="InterPro" id="IPR040131">
    <property type="entry name" value="MnmG_N"/>
</dbReference>
<evidence type="ECO:0000259" key="11">
    <source>
        <dbReference type="SMART" id="SM01228"/>
    </source>
</evidence>
<dbReference type="Gene3D" id="3.50.50.60">
    <property type="entry name" value="FAD/NAD(P)-binding domain"/>
    <property type="match status" value="2"/>
</dbReference>
<dbReference type="PRINTS" id="PR00411">
    <property type="entry name" value="PNDRDTASEI"/>
</dbReference>
<comment type="caution">
    <text evidence="12">The sequence shown here is derived from an EMBL/GenBank/DDBJ whole genome shotgun (WGS) entry which is preliminary data.</text>
</comment>
<proteinExistence type="inferred from homology"/>
<dbReference type="Pfam" id="PF13932">
    <property type="entry name" value="SAM_GIDA_C"/>
    <property type="match status" value="1"/>
</dbReference>
<feature type="domain" description="tRNA uridine 5-carboxymethylaminomethyl modification enzyme C-terminal subdomain" evidence="11">
    <location>
        <begin position="544"/>
        <end position="615"/>
    </location>
</feature>
<dbReference type="Pfam" id="PF01134">
    <property type="entry name" value="GIDA"/>
    <property type="match status" value="1"/>
</dbReference>
<evidence type="ECO:0000313" key="13">
    <source>
        <dbReference type="Proteomes" id="UP000006462"/>
    </source>
</evidence>
<keyword evidence="5 10" id="KW-0819">tRNA processing</keyword>
<evidence type="ECO:0000256" key="5">
    <source>
        <dbReference type="ARBA" id="ARBA00022694"/>
    </source>
</evidence>
<evidence type="ECO:0000256" key="4">
    <source>
        <dbReference type="ARBA" id="ARBA00022630"/>
    </source>
</evidence>
<dbReference type="Gene3D" id="1.10.10.1800">
    <property type="entry name" value="tRNA uridine 5-carboxymethylaminomethyl modification enzyme MnmG/GidA"/>
    <property type="match status" value="1"/>
</dbReference>
<dbReference type="InterPro" id="IPR026904">
    <property type="entry name" value="MnmG_C"/>
</dbReference>
<name>A0ABM9ZW11_9BACT</name>
<dbReference type="RefSeq" id="WP_009164384.1">
    <property type="nucleotide sequence ID" value="NZ_ADFP01000049.1"/>
</dbReference>
<evidence type="ECO:0000256" key="10">
    <source>
        <dbReference type="HAMAP-Rule" id="MF_00129"/>
    </source>
</evidence>
<comment type="subunit">
    <text evidence="8 10">Homodimer. Heterotetramer of two MnmE and two MnmG subunits.</text>
</comment>
<dbReference type="InterPro" id="IPR020595">
    <property type="entry name" value="MnmG-rel_CS"/>
</dbReference>
<evidence type="ECO:0000256" key="2">
    <source>
        <dbReference type="ARBA" id="ARBA00007653"/>
    </source>
</evidence>
<evidence type="ECO:0000256" key="9">
    <source>
        <dbReference type="ARBA" id="ARBA00031800"/>
    </source>
</evidence>
<dbReference type="Gene3D" id="1.10.150.570">
    <property type="entry name" value="GidA associated domain, C-terminal subdomain"/>
    <property type="match status" value="1"/>
</dbReference>
<dbReference type="PROSITE" id="PS01281">
    <property type="entry name" value="GIDA_2"/>
    <property type="match status" value="1"/>
</dbReference>
<comment type="cofactor">
    <cofactor evidence="1 10">
        <name>FAD</name>
        <dbReference type="ChEBI" id="CHEBI:57692"/>
    </cofactor>
</comment>
<sequence>MQIFPENTFDVIVVGGGHAGCEAALAAAHMGARTLMIVQDVDHVAHMPCNPSIGGPAKGHLVREISALGGVQARAADAAAMMMRWLNTSKGPAVRALRAQCDLHDYHGYYLRELVNCPNLRVFQDQVDALWVENDRLKGVKTRFQLSFEAPRVILTTGTHLGGRVHVGLVNFASGPMGQQPAVGLSRSIAELGIVMQRLKTGTTPRLYRDSIDWSHIELQEGDPHPVGFDFWDEKKIRREISCGMIRTNARTHRIIKDNLDRSPIVHGEITGVGPRYCPSIESKVMAFPEKDSHPIFLEPVARGSVEIYVQNFSTSLPFDVQIAMTRTLPGCERAVILRPGYAIEYDAIDPQQLSLSLEMKRLPGLFCAGQINGTSGYEEAASQGLLAGVNAVLSMRGEEPLVLRRHEAYLGVLVDDLVTKGTHEPYRMLTSRCEHRLLLRHDNADRRLAPIGRRLGLLDDEKWRQLCERWEREDQEIETLERVHVAPTPANAVLAEEGLRPLERGMSAAELLRRPEVDYELLCRIVPDGRLKGEEAANVETAVKYQGYIARQQAAVDKMLRLESMKIPVGFDYGELRGLLAESREKLERVRPMTLGQAGRISGVTPTDLQHLALYLSERSRRREAARCE</sequence>
<evidence type="ECO:0000256" key="3">
    <source>
        <dbReference type="ARBA" id="ARBA00020461"/>
    </source>
</evidence>
<evidence type="ECO:0000256" key="7">
    <source>
        <dbReference type="ARBA" id="ARBA00023027"/>
    </source>
</evidence>
<dbReference type="InterPro" id="IPR047001">
    <property type="entry name" value="MnmG_C_subdom"/>
</dbReference>
<dbReference type="InterPro" id="IPR044920">
    <property type="entry name" value="MnmG_C_subdom_sf"/>
</dbReference>
<reference evidence="12 13" key="1">
    <citation type="submission" date="2009-12" db="EMBL/GenBank/DDBJ databases">
        <authorList>
            <person name="Shrivastava S."/>
            <person name="Madupu R."/>
            <person name="Durkin A.S."/>
            <person name="Torralba M."/>
            <person name="Methe B."/>
            <person name="Sutton G.G."/>
            <person name="Strausberg R.L."/>
            <person name="Nelson K.E."/>
        </authorList>
    </citation>
    <scope>NUCLEOTIDE SEQUENCE [LARGE SCALE GENOMIC DNA]</scope>
    <source>
        <strain evidence="12 13">W5455</strain>
    </source>
</reference>
<evidence type="ECO:0000256" key="1">
    <source>
        <dbReference type="ARBA" id="ARBA00001974"/>
    </source>
</evidence>
<keyword evidence="6 10" id="KW-0274">FAD</keyword>
<organism evidence="12 13">
    <name type="scientific">Pyramidobacter piscolens W5455</name>
    <dbReference type="NCBI Taxonomy" id="352165"/>
    <lineage>
        <taxon>Bacteria</taxon>
        <taxon>Thermotogati</taxon>
        <taxon>Synergistota</taxon>
        <taxon>Synergistia</taxon>
        <taxon>Synergistales</taxon>
        <taxon>Dethiosulfovibrionaceae</taxon>
        <taxon>Pyramidobacter</taxon>
    </lineage>
</organism>
<evidence type="ECO:0000313" key="12">
    <source>
        <dbReference type="EMBL" id="EFB91142.1"/>
    </source>
</evidence>
<comment type="caution">
    <text evidence="10">Lacks conserved residue(s) required for the propagation of feature annotation.</text>
</comment>
<dbReference type="HAMAP" id="MF_00129">
    <property type="entry name" value="MnmG_GidA"/>
    <property type="match status" value="1"/>
</dbReference>
<keyword evidence="4 10" id="KW-0285">Flavoprotein</keyword>
<dbReference type="PANTHER" id="PTHR11806">
    <property type="entry name" value="GLUCOSE INHIBITED DIVISION PROTEIN A"/>
    <property type="match status" value="1"/>
</dbReference>
<comment type="function">
    <text evidence="10">NAD-binding protein involved in the addition of a carboxymethylaminomethyl (cmnm) group at the wobble position (U34) of certain tRNAs, forming tRNA-cmnm(5)s(2)U34.</text>
</comment>
<dbReference type="InterPro" id="IPR036188">
    <property type="entry name" value="FAD/NAD-bd_sf"/>
</dbReference>
<evidence type="ECO:0000256" key="6">
    <source>
        <dbReference type="ARBA" id="ARBA00022827"/>
    </source>
</evidence>
<gene>
    <name evidence="10 12" type="primary">gidA</name>
    <name evidence="10" type="synonym">mnmG</name>
    <name evidence="12" type="ORF">HMPREF7215_1610</name>
</gene>
<dbReference type="InterPro" id="IPR049312">
    <property type="entry name" value="GIDA_C_N"/>
</dbReference>